<accession>A0ABT9DD38</accession>
<dbReference type="Gene3D" id="1.10.260.40">
    <property type="entry name" value="lambda repressor-like DNA-binding domains"/>
    <property type="match status" value="1"/>
</dbReference>
<dbReference type="InterPro" id="IPR010982">
    <property type="entry name" value="Lambda_DNA-bd_dom_sf"/>
</dbReference>
<reference evidence="2 3" key="1">
    <citation type="submission" date="2023-07" db="EMBL/GenBank/DDBJ databases">
        <title>Description of novel actinomycetes strains, isolated from tidal flat sediment.</title>
        <authorList>
            <person name="Lu C."/>
        </authorList>
    </citation>
    <scope>NUCLEOTIDE SEQUENCE [LARGE SCALE GENOMIC DNA]</scope>
    <source>
        <strain evidence="2 3">SYSU T00b441</strain>
    </source>
</reference>
<sequence>MTELSDRVRAERVRAGLSQTALAGDDFSPSYVSLIEAGRRTPTDRALTVLAERLGTTPDYLRYGDKAPSEERARLELGYARLALANGEAADARERLLALDLSTIAPRHRVEARFALAQAHEALGDLDAAVSVLEPLLNEARSQGRWLQAANQAAYLVAIYVEAGDLSHSIELGEEVLAELEAAGLSATDEHLRLASSILWSYYQRGDLLFAAHRASGLIELAERDGTRRGRGSVYWNASLVAEGRGEYAEARRLTERALAYLSEAEPTRDVPRLRLHYGWLLLRSNPPEPVAALEQLQAAAEGLVNVGTELELARCMFETGRAHLLLGDAARAEELTRASLERIGDSGDFDACDAHIVLGDALAATGRLDEALVEYRWSADRLAMLSAGRQSASVWRSLGDRLVALGDPAGASGAYATALDEAGIRPTTFSMTTRLPLAVGFGELGES</sequence>
<dbReference type="Gene3D" id="1.25.40.10">
    <property type="entry name" value="Tetratricopeptide repeat domain"/>
    <property type="match status" value="2"/>
</dbReference>
<dbReference type="Proteomes" id="UP001232536">
    <property type="component" value="Unassembled WGS sequence"/>
</dbReference>
<dbReference type="PROSITE" id="PS50943">
    <property type="entry name" value="HTH_CROC1"/>
    <property type="match status" value="1"/>
</dbReference>
<evidence type="ECO:0000313" key="3">
    <source>
        <dbReference type="Proteomes" id="UP001232536"/>
    </source>
</evidence>
<dbReference type="SUPFAM" id="SSF48452">
    <property type="entry name" value="TPR-like"/>
    <property type="match status" value="2"/>
</dbReference>
<name>A0ABT9DD38_9CELL</name>
<keyword evidence="3" id="KW-1185">Reference proteome</keyword>
<proteinExistence type="predicted"/>
<dbReference type="CDD" id="cd00093">
    <property type="entry name" value="HTH_XRE"/>
    <property type="match status" value="1"/>
</dbReference>
<dbReference type="InterPro" id="IPR011990">
    <property type="entry name" value="TPR-like_helical_dom_sf"/>
</dbReference>
<organism evidence="2 3">
    <name type="scientific">Actinotalea lenta</name>
    <dbReference type="NCBI Taxonomy" id="3064654"/>
    <lineage>
        <taxon>Bacteria</taxon>
        <taxon>Bacillati</taxon>
        <taxon>Actinomycetota</taxon>
        <taxon>Actinomycetes</taxon>
        <taxon>Micrococcales</taxon>
        <taxon>Cellulomonadaceae</taxon>
        <taxon>Actinotalea</taxon>
    </lineage>
</organism>
<dbReference type="InterPro" id="IPR001387">
    <property type="entry name" value="Cro/C1-type_HTH"/>
</dbReference>
<dbReference type="SMART" id="SM00530">
    <property type="entry name" value="HTH_XRE"/>
    <property type="match status" value="1"/>
</dbReference>
<protein>
    <submittedName>
        <fullName evidence="2">Helix-turn-helix domain-containing protein</fullName>
    </submittedName>
</protein>
<dbReference type="Pfam" id="PF13560">
    <property type="entry name" value="HTH_31"/>
    <property type="match status" value="1"/>
</dbReference>
<dbReference type="RefSeq" id="WP_304601716.1">
    <property type="nucleotide sequence ID" value="NZ_JAUQYO010000001.1"/>
</dbReference>
<dbReference type="EMBL" id="JAUQYP010000001">
    <property type="protein sequence ID" value="MDO8108128.1"/>
    <property type="molecule type" value="Genomic_DNA"/>
</dbReference>
<evidence type="ECO:0000313" key="2">
    <source>
        <dbReference type="EMBL" id="MDO8108128.1"/>
    </source>
</evidence>
<gene>
    <name evidence="2" type="ORF">Q6348_13075</name>
</gene>
<feature type="domain" description="HTH cro/C1-type" evidence="1">
    <location>
        <begin position="8"/>
        <end position="61"/>
    </location>
</feature>
<dbReference type="SUPFAM" id="SSF47413">
    <property type="entry name" value="lambda repressor-like DNA-binding domains"/>
    <property type="match status" value="1"/>
</dbReference>
<comment type="caution">
    <text evidence="2">The sequence shown here is derived from an EMBL/GenBank/DDBJ whole genome shotgun (WGS) entry which is preliminary data.</text>
</comment>
<evidence type="ECO:0000259" key="1">
    <source>
        <dbReference type="PROSITE" id="PS50943"/>
    </source>
</evidence>